<evidence type="ECO:0000256" key="4">
    <source>
        <dbReference type="ARBA" id="ARBA00022989"/>
    </source>
</evidence>
<proteinExistence type="inferred from homology"/>
<comment type="caution">
    <text evidence="13">The sequence shown here is derived from an EMBL/GenBank/DDBJ whole genome shotgun (WGS) entry which is preliminary data.</text>
</comment>
<keyword evidence="7 10" id="KW-0675">Receptor</keyword>
<evidence type="ECO:0000256" key="5">
    <source>
        <dbReference type="ARBA" id="ARBA00023040"/>
    </source>
</evidence>
<keyword evidence="4 11" id="KW-1133">Transmembrane helix</keyword>
<evidence type="ECO:0000313" key="14">
    <source>
        <dbReference type="Proteomes" id="UP001642483"/>
    </source>
</evidence>
<dbReference type="Proteomes" id="UP001642483">
    <property type="component" value="Unassembled WGS sequence"/>
</dbReference>
<evidence type="ECO:0000256" key="7">
    <source>
        <dbReference type="ARBA" id="ARBA00023170"/>
    </source>
</evidence>
<evidence type="ECO:0000256" key="6">
    <source>
        <dbReference type="ARBA" id="ARBA00023136"/>
    </source>
</evidence>
<dbReference type="CDD" id="cd00637">
    <property type="entry name" value="7tm_classA_rhodopsin-like"/>
    <property type="match status" value="1"/>
</dbReference>
<protein>
    <recommendedName>
        <fullName evidence="12">G-protein coupled receptors family 1 profile domain-containing protein</fullName>
    </recommendedName>
</protein>
<keyword evidence="14" id="KW-1185">Reference proteome</keyword>
<keyword evidence="9 10" id="KW-0807">Transducer</keyword>
<dbReference type="PROSITE" id="PS50262">
    <property type="entry name" value="G_PROTEIN_RECEP_F1_2"/>
    <property type="match status" value="1"/>
</dbReference>
<comment type="similarity">
    <text evidence="10">Belongs to the G-protein coupled receptor 1 family.</text>
</comment>
<keyword evidence="6 11" id="KW-0472">Membrane</keyword>
<dbReference type="SUPFAM" id="SSF81321">
    <property type="entry name" value="Family A G protein-coupled receptor-like"/>
    <property type="match status" value="1"/>
</dbReference>
<gene>
    <name evidence="13" type="ORF">CVLEPA_LOCUS27424</name>
</gene>
<keyword evidence="5 10" id="KW-0297">G-protein coupled receptor</keyword>
<accession>A0ABP0GRG5</accession>
<dbReference type="EMBL" id="CAWYQH010000141">
    <property type="protein sequence ID" value="CAK8694165.1"/>
    <property type="molecule type" value="Genomic_DNA"/>
</dbReference>
<evidence type="ECO:0000256" key="8">
    <source>
        <dbReference type="ARBA" id="ARBA00023180"/>
    </source>
</evidence>
<dbReference type="PANTHER" id="PTHR24246">
    <property type="entry name" value="OLFACTORY RECEPTOR AND ADENOSINE RECEPTOR"/>
    <property type="match status" value="1"/>
</dbReference>
<sequence>MLYSVPGICVGSAQDIYTKCFNTTLLECQQCGIIRGAIFLFVVVCLGLAILIGNVLTVLVGIRRCRRGKESKMDICRTSLAMADILASVQLMFVIFNFSWSMNMTPLELDRKQIALRGSPLAITAGILIVFGFTSSMYHLAFMALERFYAIALPFKYKWQSKRSVYFGIAIIWMLTATAPSLISLPEATGFTFTYWASLFIFAPSPTNINWNLNSKSASAAFVFATFYLLPYLLTTALLLSTSIALHRNRKLKQKRFRNAIGQNSKNKTSRLSGAPFITVAMMQIAFTVSTLPALVMASLTYLNVIGGTGVSIANVVCSYIALNNSFVNIVIYNIRDKEFRKEIRQIWKATLAKNWFRRLSESIESGNSTLKSA</sequence>
<dbReference type="PROSITE" id="PS00237">
    <property type="entry name" value="G_PROTEIN_RECEP_F1_1"/>
    <property type="match status" value="1"/>
</dbReference>
<evidence type="ECO:0000256" key="1">
    <source>
        <dbReference type="ARBA" id="ARBA00004651"/>
    </source>
</evidence>
<feature type="transmembrane region" description="Helical" evidence="11">
    <location>
        <begin position="120"/>
        <end position="145"/>
    </location>
</feature>
<evidence type="ECO:0000256" key="3">
    <source>
        <dbReference type="ARBA" id="ARBA00022692"/>
    </source>
</evidence>
<evidence type="ECO:0000256" key="9">
    <source>
        <dbReference type="ARBA" id="ARBA00023224"/>
    </source>
</evidence>
<dbReference type="InterPro" id="IPR000276">
    <property type="entry name" value="GPCR_Rhodpsn"/>
</dbReference>
<reference evidence="13 14" key="1">
    <citation type="submission" date="2024-02" db="EMBL/GenBank/DDBJ databases">
        <authorList>
            <person name="Daric V."/>
            <person name="Darras S."/>
        </authorList>
    </citation>
    <scope>NUCLEOTIDE SEQUENCE [LARGE SCALE GENOMIC DNA]</scope>
</reference>
<dbReference type="Gene3D" id="1.20.1070.10">
    <property type="entry name" value="Rhodopsin 7-helix transmembrane proteins"/>
    <property type="match status" value="1"/>
</dbReference>
<dbReference type="InterPro" id="IPR017452">
    <property type="entry name" value="GPCR_Rhodpsn_7TM"/>
</dbReference>
<feature type="transmembrane region" description="Helical" evidence="11">
    <location>
        <begin position="165"/>
        <end position="183"/>
    </location>
</feature>
<name>A0ABP0GRG5_CLALP</name>
<keyword evidence="3 10" id="KW-0812">Transmembrane</keyword>
<feature type="transmembrane region" description="Helical" evidence="11">
    <location>
        <begin position="220"/>
        <end position="246"/>
    </location>
</feature>
<evidence type="ECO:0000256" key="11">
    <source>
        <dbReference type="SAM" id="Phobius"/>
    </source>
</evidence>
<feature type="domain" description="G-protein coupled receptors family 1 profile" evidence="12">
    <location>
        <begin position="53"/>
        <end position="333"/>
    </location>
</feature>
<evidence type="ECO:0000256" key="10">
    <source>
        <dbReference type="RuleBase" id="RU000688"/>
    </source>
</evidence>
<dbReference type="Pfam" id="PF00001">
    <property type="entry name" value="7tm_1"/>
    <property type="match status" value="1"/>
</dbReference>
<dbReference type="PRINTS" id="PR00237">
    <property type="entry name" value="GPCRRHODOPSN"/>
</dbReference>
<feature type="non-terminal residue" evidence="13">
    <location>
        <position position="374"/>
    </location>
</feature>
<dbReference type="PANTHER" id="PTHR24246:SF27">
    <property type="entry name" value="ADENOSINE RECEPTOR, ISOFORM A"/>
    <property type="match status" value="1"/>
</dbReference>
<feature type="transmembrane region" description="Helical" evidence="11">
    <location>
        <begin position="275"/>
        <end position="300"/>
    </location>
</feature>
<feature type="transmembrane region" description="Helical" evidence="11">
    <location>
        <begin position="33"/>
        <end position="59"/>
    </location>
</feature>
<evidence type="ECO:0000313" key="13">
    <source>
        <dbReference type="EMBL" id="CAK8694165.1"/>
    </source>
</evidence>
<evidence type="ECO:0000256" key="2">
    <source>
        <dbReference type="ARBA" id="ARBA00022475"/>
    </source>
</evidence>
<evidence type="ECO:0000259" key="12">
    <source>
        <dbReference type="PROSITE" id="PS50262"/>
    </source>
</evidence>
<comment type="subcellular location">
    <subcellularLocation>
        <location evidence="1">Cell membrane</location>
        <topology evidence="1">Multi-pass membrane protein</topology>
    </subcellularLocation>
</comment>
<keyword evidence="8" id="KW-0325">Glycoprotein</keyword>
<keyword evidence="2" id="KW-1003">Cell membrane</keyword>
<feature type="transmembrane region" description="Helical" evidence="11">
    <location>
        <begin position="312"/>
        <end position="335"/>
    </location>
</feature>
<feature type="transmembrane region" description="Helical" evidence="11">
    <location>
        <begin position="80"/>
        <end position="100"/>
    </location>
</feature>
<organism evidence="13 14">
    <name type="scientific">Clavelina lepadiformis</name>
    <name type="common">Light-bulb sea squirt</name>
    <name type="synonym">Ascidia lepadiformis</name>
    <dbReference type="NCBI Taxonomy" id="159417"/>
    <lineage>
        <taxon>Eukaryota</taxon>
        <taxon>Metazoa</taxon>
        <taxon>Chordata</taxon>
        <taxon>Tunicata</taxon>
        <taxon>Ascidiacea</taxon>
        <taxon>Aplousobranchia</taxon>
        <taxon>Clavelinidae</taxon>
        <taxon>Clavelina</taxon>
    </lineage>
</organism>